<dbReference type="AlphaFoldDB" id="A0A2W5FTL3"/>
<reference evidence="1 2" key="1">
    <citation type="submission" date="2017-08" db="EMBL/GenBank/DDBJ databases">
        <title>Infants hospitalized years apart are colonized by the same room-sourced microbial strains.</title>
        <authorList>
            <person name="Brooks B."/>
            <person name="Olm M.R."/>
            <person name="Firek B.A."/>
            <person name="Baker R."/>
            <person name="Thomas B.C."/>
            <person name="Morowitz M.J."/>
            <person name="Banfield J.F."/>
        </authorList>
    </citation>
    <scope>NUCLEOTIDE SEQUENCE [LARGE SCALE GENOMIC DNA]</scope>
    <source>
        <strain evidence="1">S2_006_000_R2_64</strain>
    </source>
</reference>
<accession>A0A2W5FTL3</accession>
<evidence type="ECO:0000313" key="2">
    <source>
        <dbReference type="Proteomes" id="UP000249739"/>
    </source>
</evidence>
<evidence type="ECO:0000313" key="1">
    <source>
        <dbReference type="EMBL" id="PZP57167.1"/>
    </source>
</evidence>
<protein>
    <submittedName>
        <fullName evidence="1">Uncharacterized protein</fullName>
    </submittedName>
</protein>
<sequence>MSKIWPVVIGVSIFDNLRPVFEKEARIVRAFDSLKKDEEEELTDLFKSKTDLVYLLDRLDNMSFAGHRFLVSDFHPSEKGSTSEESTTNGKVGVVYHQFTFIYKNIIVVPESSYTGKEKEIDPNFDLDRITTEVADFSVGISKDNGKIRFGGLCHIPEPLFRTETYRYKTDEYDYHDETARGAIKKLNYWLNKFCASINADPAMLMSLLEKPEPKNQSLDYN</sequence>
<comment type="caution">
    <text evidence="1">The sequence shown here is derived from an EMBL/GenBank/DDBJ whole genome shotgun (WGS) entry which is preliminary data.</text>
</comment>
<organism evidence="1 2">
    <name type="scientific">Micavibrio aeruginosavorus</name>
    <dbReference type="NCBI Taxonomy" id="349221"/>
    <lineage>
        <taxon>Bacteria</taxon>
        <taxon>Pseudomonadati</taxon>
        <taxon>Bdellovibrionota</taxon>
        <taxon>Bdellovibrionia</taxon>
        <taxon>Bdellovibrionales</taxon>
        <taxon>Pseudobdellovibrionaceae</taxon>
        <taxon>Micavibrio</taxon>
    </lineage>
</organism>
<dbReference type="Proteomes" id="UP000249739">
    <property type="component" value="Unassembled WGS sequence"/>
</dbReference>
<name>A0A2W5FTL3_9BACT</name>
<gene>
    <name evidence="1" type="ORF">DI586_01285</name>
</gene>
<proteinExistence type="predicted"/>
<dbReference type="EMBL" id="QFOT01000006">
    <property type="protein sequence ID" value="PZP57167.1"/>
    <property type="molecule type" value="Genomic_DNA"/>
</dbReference>